<dbReference type="PANTHER" id="PTHR43895:SF114">
    <property type="entry name" value="NON-SPECIFIC SERINE_THREONINE PROTEIN KINASE"/>
    <property type="match status" value="1"/>
</dbReference>
<dbReference type="GO" id="GO:0007165">
    <property type="term" value="P:signal transduction"/>
    <property type="evidence" value="ECO:0007669"/>
    <property type="project" value="InterPro"/>
</dbReference>
<comment type="similarity">
    <text evidence="2">Belongs to the protein kinase superfamily. CAMK Ser/Thr protein kinase family. SNF1 subfamily.</text>
</comment>
<dbReference type="Gene3D" id="3.30.310.80">
    <property type="entry name" value="Kinase associated domain 1, KA1"/>
    <property type="match status" value="1"/>
</dbReference>
<dbReference type="SMART" id="SM00220">
    <property type="entry name" value="S_TKc"/>
    <property type="match status" value="1"/>
</dbReference>
<evidence type="ECO:0000259" key="13">
    <source>
        <dbReference type="PROSITE" id="PS50011"/>
    </source>
</evidence>
<reference evidence="15" key="3">
    <citation type="submission" date="2018-07" db="EMBL/GenBank/DDBJ databases">
        <title>WGS assembly of Glycine max.</title>
        <authorList>
            <person name="Schmutz J."/>
            <person name="Cannon S."/>
            <person name="Schlueter J."/>
            <person name="Ma J."/>
            <person name="Mitros T."/>
            <person name="Nelson W."/>
            <person name="Hyten D."/>
            <person name="Song Q."/>
            <person name="Thelen J."/>
            <person name="Cheng J."/>
            <person name="Xu D."/>
            <person name="Hellsten U."/>
            <person name="May G."/>
            <person name="Yu Y."/>
            <person name="Sakurai T."/>
            <person name="Umezawa T."/>
            <person name="Bhattacharyya M."/>
            <person name="Sandhu D."/>
            <person name="Valliyodan B."/>
            <person name="Lindquist E."/>
            <person name="Peto M."/>
            <person name="Grant D."/>
            <person name="Shu S."/>
            <person name="Goodstein D."/>
            <person name="Barry K."/>
            <person name="Futrell-Griggs M."/>
            <person name="Abernathy B."/>
            <person name="Du J."/>
            <person name="Tian Z."/>
            <person name="Zhu L."/>
            <person name="Gill N."/>
            <person name="Joshi T."/>
            <person name="Libault M."/>
            <person name="Sethuraman A."/>
            <person name="Zhang X."/>
            <person name="Shinozaki K."/>
            <person name="Nguyen H."/>
            <person name="Wing R."/>
            <person name="Cregan P."/>
            <person name="Specht J."/>
            <person name="Grimwood J."/>
            <person name="Rokhsar D."/>
            <person name="Stacey G."/>
            <person name="Shoemaker R."/>
            <person name="Jackson S."/>
        </authorList>
    </citation>
    <scope>NUCLEOTIDE SEQUENCE</scope>
    <source>
        <tissue evidence="15">Callus</tissue>
    </source>
</reference>
<dbReference type="Gene3D" id="1.10.510.10">
    <property type="entry name" value="Transferase(Phosphotransferase) domain 1"/>
    <property type="match status" value="1"/>
</dbReference>
<keyword evidence="8 11" id="KW-0067">ATP-binding</keyword>
<evidence type="ECO:0000256" key="12">
    <source>
        <dbReference type="RuleBase" id="RU000304"/>
    </source>
</evidence>
<evidence type="ECO:0000256" key="2">
    <source>
        <dbReference type="ARBA" id="ARBA00006234"/>
    </source>
</evidence>
<reference evidence="16" key="2">
    <citation type="submission" date="2018-02" db="UniProtKB">
        <authorList>
            <consortium name="EnsemblPlants"/>
        </authorList>
    </citation>
    <scope>IDENTIFICATION</scope>
    <source>
        <strain evidence="16">Williams 82</strain>
    </source>
</reference>
<dbReference type="EnsemblPlants" id="KRH62166">
    <property type="protein sequence ID" value="KRH62166"/>
    <property type="gene ID" value="GLYMA_04G090500"/>
</dbReference>
<evidence type="ECO:0000256" key="4">
    <source>
        <dbReference type="ARBA" id="ARBA00022527"/>
    </source>
</evidence>
<dbReference type="FunFam" id="3.30.200.20:FF:000096">
    <property type="entry name" value="Non-specific serine/threonine protein kinase"/>
    <property type="match status" value="1"/>
</dbReference>
<dbReference type="PROSITE" id="PS00108">
    <property type="entry name" value="PROTEIN_KINASE_ST"/>
    <property type="match status" value="1"/>
</dbReference>
<accession>A0A0R0K642</accession>
<dbReference type="Gramene" id="KRH62166">
    <property type="protein sequence ID" value="KRH62166"/>
    <property type="gene ID" value="GLYMA_04G090500"/>
</dbReference>
<evidence type="ECO:0000313" key="15">
    <source>
        <dbReference type="EMBL" id="KRH62166.1"/>
    </source>
</evidence>
<evidence type="ECO:0000256" key="6">
    <source>
        <dbReference type="ARBA" id="ARBA00022741"/>
    </source>
</evidence>
<name>A0A0R0K642_SOYBN</name>
<sequence>MVVRKVGKYEIGRTIGEGTFAKVKFAQNTETGESVAMKVLDRSTIIKHKMADQIKREISIMKLVRHPYVVRLHEVLASRTKIYIILEFITGGELFDKIIHHGRLSETDSRRYFQQLIDGVDYCHSKGVYHRDLKPENLLLDSLGNIKISDFGLSAFPEQGVSILRTTCGTPNYVAPEVLSHKGYNGAVADVWSCGVILYVLLAGYLPFDELDLTTLYSKIERAEFSCPPWFPVGAKLLIHRILDPNPETRITIEHIRNDEWFQRSYVPVSLLEYEDVNLDDVNAAFDDAEELRADQQCDNDDMGPLMLNAFDLIILSQGLNLATIFDRGQDSVKYQTRFISQKPAKVVLSSMEVVAQSMGFKTHIRNYKHLMSLFT</sequence>
<dbReference type="PANTHER" id="PTHR43895">
    <property type="entry name" value="CALCIUM/CALMODULIN-DEPENDENT PROTEIN KINASE KINASE-RELATED"/>
    <property type="match status" value="1"/>
</dbReference>
<dbReference type="InterPro" id="IPR011009">
    <property type="entry name" value="Kinase-like_dom_sf"/>
</dbReference>
<evidence type="ECO:0000259" key="14">
    <source>
        <dbReference type="PROSITE" id="PS50816"/>
    </source>
</evidence>
<dbReference type="FunFam" id="1.10.510.10:FF:000279">
    <property type="entry name" value="Non-specific serine/threonine protein kinase"/>
    <property type="match status" value="1"/>
</dbReference>
<dbReference type="InterPro" id="IPR004041">
    <property type="entry name" value="NAF_dom"/>
</dbReference>
<evidence type="ECO:0000256" key="5">
    <source>
        <dbReference type="ARBA" id="ARBA00022679"/>
    </source>
</evidence>
<feature type="domain" description="Protein kinase" evidence="13">
    <location>
        <begin position="9"/>
        <end position="262"/>
    </location>
</feature>
<dbReference type="ExpressionAtlas" id="A0A0R0K642">
    <property type="expression patterns" value="baseline and differential"/>
</dbReference>
<dbReference type="OMA" id="IWKPPTE"/>
<evidence type="ECO:0000256" key="8">
    <source>
        <dbReference type="ARBA" id="ARBA00022840"/>
    </source>
</evidence>
<dbReference type="InterPro" id="IPR017441">
    <property type="entry name" value="Protein_kinase_ATP_BS"/>
</dbReference>
<dbReference type="Proteomes" id="UP000008827">
    <property type="component" value="Chromosome 4"/>
</dbReference>
<evidence type="ECO:0000256" key="1">
    <source>
        <dbReference type="ARBA" id="ARBA00001936"/>
    </source>
</evidence>
<keyword evidence="17" id="KW-1185">Reference proteome</keyword>
<reference evidence="15 16" key="1">
    <citation type="journal article" date="2010" name="Nature">
        <title>Genome sequence of the palaeopolyploid soybean.</title>
        <authorList>
            <person name="Schmutz J."/>
            <person name="Cannon S.B."/>
            <person name="Schlueter J."/>
            <person name="Ma J."/>
            <person name="Mitros T."/>
            <person name="Nelson W."/>
            <person name="Hyten D.L."/>
            <person name="Song Q."/>
            <person name="Thelen J.J."/>
            <person name="Cheng J."/>
            <person name="Xu D."/>
            <person name="Hellsten U."/>
            <person name="May G.D."/>
            <person name="Yu Y."/>
            <person name="Sakurai T."/>
            <person name="Umezawa T."/>
            <person name="Bhattacharyya M.K."/>
            <person name="Sandhu D."/>
            <person name="Valliyodan B."/>
            <person name="Lindquist E."/>
            <person name="Peto M."/>
            <person name="Grant D."/>
            <person name="Shu S."/>
            <person name="Goodstein D."/>
            <person name="Barry K."/>
            <person name="Futrell-Griggs M."/>
            <person name="Abernathy B."/>
            <person name="Du J."/>
            <person name="Tian Z."/>
            <person name="Zhu L."/>
            <person name="Gill N."/>
            <person name="Joshi T."/>
            <person name="Libault M."/>
            <person name="Sethuraman A."/>
            <person name="Zhang X.-C."/>
            <person name="Shinozaki K."/>
            <person name="Nguyen H.T."/>
            <person name="Wing R.A."/>
            <person name="Cregan P."/>
            <person name="Specht J."/>
            <person name="Grimwood J."/>
            <person name="Rokhsar D."/>
            <person name="Stacey G."/>
            <person name="Shoemaker R.C."/>
            <person name="Jackson S.A."/>
        </authorList>
    </citation>
    <scope>NUCLEOTIDE SEQUENCE</scope>
    <source>
        <strain evidence="16">cv. Williams 82</strain>
        <tissue evidence="15">Callus</tissue>
    </source>
</reference>
<comment type="catalytic activity">
    <reaction evidence="10">
        <text>L-seryl-[protein] + ATP = O-phospho-L-seryl-[protein] + ADP + H(+)</text>
        <dbReference type="Rhea" id="RHEA:17989"/>
        <dbReference type="Rhea" id="RHEA-COMP:9863"/>
        <dbReference type="Rhea" id="RHEA-COMP:11604"/>
        <dbReference type="ChEBI" id="CHEBI:15378"/>
        <dbReference type="ChEBI" id="CHEBI:29999"/>
        <dbReference type="ChEBI" id="CHEBI:30616"/>
        <dbReference type="ChEBI" id="CHEBI:83421"/>
        <dbReference type="ChEBI" id="CHEBI:456216"/>
        <dbReference type="EC" id="2.7.11.1"/>
    </reaction>
</comment>
<keyword evidence="7" id="KW-0418">Kinase</keyword>
<dbReference type="GO" id="GO:0005524">
    <property type="term" value="F:ATP binding"/>
    <property type="evidence" value="ECO:0007669"/>
    <property type="project" value="UniProtKB-UniRule"/>
</dbReference>
<organism evidence="15">
    <name type="scientific">Glycine max</name>
    <name type="common">Soybean</name>
    <name type="synonym">Glycine hispida</name>
    <dbReference type="NCBI Taxonomy" id="3847"/>
    <lineage>
        <taxon>Eukaryota</taxon>
        <taxon>Viridiplantae</taxon>
        <taxon>Streptophyta</taxon>
        <taxon>Embryophyta</taxon>
        <taxon>Tracheophyta</taxon>
        <taxon>Spermatophyta</taxon>
        <taxon>Magnoliopsida</taxon>
        <taxon>eudicotyledons</taxon>
        <taxon>Gunneridae</taxon>
        <taxon>Pentapetalae</taxon>
        <taxon>rosids</taxon>
        <taxon>fabids</taxon>
        <taxon>Fabales</taxon>
        <taxon>Fabaceae</taxon>
        <taxon>Papilionoideae</taxon>
        <taxon>50 kb inversion clade</taxon>
        <taxon>NPAAA clade</taxon>
        <taxon>indigoferoid/millettioid clade</taxon>
        <taxon>Phaseoleae</taxon>
        <taxon>Glycine</taxon>
        <taxon>Glycine subgen. Soja</taxon>
    </lineage>
</organism>
<dbReference type="Pfam" id="PF03822">
    <property type="entry name" value="NAF"/>
    <property type="match status" value="1"/>
</dbReference>
<gene>
    <name evidence="16" type="primary">LOC100785444</name>
    <name evidence="15" type="ORF">GLYMA_04G090500</name>
</gene>
<dbReference type="PROSITE" id="PS00107">
    <property type="entry name" value="PROTEIN_KINASE_ATP"/>
    <property type="match status" value="1"/>
</dbReference>
<dbReference type="GO" id="GO:0004674">
    <property type="term" value="F:protein serine/threonine kinase activity"/>
    <property type="evidence" value="ECO:0007669"/>
    <property type="project" value="UniProtKB-KW"/>
</dbReference>
<evidence type="ECO:0000256" key="10">
    <source>
        <dbReference type="ARBA" id="ARBA00048679"/>
    </source>
</evidence>
<dbReference type="InterPro" id="IPR018451">
    <property type="entry name" value="NAF/FISL_domain"/>
</dbReference>
<evidence type="ECO:0000256" key="3">
    <source>
        <dbReference type="ARBA" id="ARBA00012513"/>
    </source>
</evidence>
<keyword evidence="6 11" id="KW-0547">Nucleotide-binding</keyword>
<dbReference type="CDD" id="cd12195">
    <property type="entry name" value="CIPK_C"/>
    <property type="match status" value="1"/>
</dbReference>
<dbReference type="InterPro" id="IPR000719">
    <property type="entry name" value="Prot_kinase_dom"/>
</dbReference>
<proteinExistence type="inferred from homology"/>
<dbReference type="EMBL" id="CM000837">
    <property type="protein sequence ID" value="KRH62166.1"/>
    <property type="molecule type" value="Genomic_DNA"/>
</dbReference>
<feature type="domain" description="NAF" evidence="14">
    <location>
        <begin position="303"/>
        <end position="327"/>
    </location>
</feature>
<dbReference type="SUPFAM" id="SSF56112">
    <property type="entry name" value="Protein kinase-like (PK-like)"/>
    <property type="match status" value="1"/>
</dbReference>
<keyword evidence="5" id="KW-0808">Transferase</keyword>
<evidence type="ECO:0000313" key="17">
    <source>
        <dbReference type="Proteomes" id="UP000008827"/>
    </source>
</evidence>
<protein>
    <recommendedName>
        <fullName evidence="3">non-specific serine/threonine protein kinase</fullName>
        <ecNumber evidence="3">2.7.11.1</ecNumber>
    </recommendedName>
</protein>
<comment type="cofactor">
    <cofactor evidence="1">
        <name>Mn(2+)</name>
        <dbReference type="ChEBI" id="CHEBI:29035"/>
    </cofactor>
</comment>
<evidence type="ECO:0000256" key="7">
    <source>
        <dbReference type="ARBA" id="ARBA00022777"/>
    </source>
</evidence>
<feature type="binding site" evidence="11">
    <location>
        <position position="47"/>
    </location>
    <ligand>
        <name>ATP</name>
        <dbReference type="ChEBI" id="CHEBI:30616"/>
    </ligand>
</feature>
<dbReference type="InterPro" id="IPR008271">
    <property type="entry name" value="Ser/Thr_kinase_AS"/>
</dbReference>
<comment type="catalytic activity">
    <reaction evidence="9">
        <text>L-threonyl-[protein] + ATP = O-phospho-L-threonyl-[protein] + ADP + H(+)</text>
        <dbReference type="Rhea" id="RHEA:46608"/>
        <dbReference type="Rhea" id="RHEA-COMP:11060"/>
        <dbReference type="Rhea" id="RHEA-COMP:11605"/>
        <dbReference type="ChEBI" id="CHEBI:15378"/>
        <dbReference type="ChEBI" id="CHEBI:30013"/>
        <dbReference type="ChEBI" id="CHEBI:30616"/>
        <dbReference type="ChEBI" id="CHEBI:61977"/>
        <dbReference type="ChEBI" id="CHEBI:456216"/>
        <dbReference type="EC" id="2.7.11.1"/>
    </reaction>
</comment>
<dbReference type="AlphaFoldDB" id="A0A0R0K642"/>
<dbReference type="PROSITE" id="PS50816">
    <property type="entry name" value="NAF"/>
    <property type="match status" value="1"/>
</dbReference>
<evidence type="ECO:0000256" key="9">
    <source>
        <dbReference type="ARBA" id="ARBA00047899"/>
    </source>
</evidence>
<keyword evidence="4 12" id="KW-0723">Serine/threonine-protein kinase</keyword>
<dbReference type="PROSITE" id="PS50011">
    <property type="entry name" value="PROTEIN_KINASE_DOM"/>
    <property type="match status" value="1"/>
</dbReference>
<dbReference type="EC" id="2.7.11.1" evidence="3"/>
<evidence type="ECO:0000256" key="11">
    <source>
        <dbReference type="PROSITE-ProRule" id="PRU10141"/>
    </source>
</evidence>
<dbReference type="Pfam" id="PF00069">
    <property type="entry name" value="Pkinase"/>
    <property type="match status" value="1"/>
</dbReference>
<evidence type="ECO:0000313" key="16">
    <source>
        <dbReference type="EnsemblPlants" id="KRH62166"/>
    </source>
</evidence>